<dbReference type="PANTHER" id="PTHR34130">
    <property type="entry name" value="OS08G0243800 PROTEIN"/>
    <property type="match status" value="1"/>
</dbReference>
<reference evidence="3" key="2">
    <citation type="submission" date="2025-08" db="UniProtKB">
        <authorList>
            <consortium name="RefSeq"/>
        </authorList>
    </citation>
    <scope>IDENTIFICATION</scope>
    <source>
        <tissue evidence="3">Leaf</tissue>
    </source>
</reference>
<dbReference type="OrthoDB" id="840976at2759"/>
<dbReference type="RefSeq" id="XP_009758369.1">
    <property type="nucleotide sequence ID" value="XM_009760067.1"/>
</dbReference>
<name>A0A1U7V7Z9_NICSY</name>
<protein>
    <submittedName>
        <fullName evidence="3">Uncharacterized protein LOC104211068</fullName>
    </submittedName>
</protein>
<dbReference type="PANTHER" id="PTHR34130:SF14">
    <property type="match status" value="1"/>
</dbReference>
<reference evidence="2" key="1">
    <citation type="journal article" date="2013" name="Genome Biol.">
        <title>Reference genomes and transcriptomes of Nicotiana sylvestris and Nicotiana tomentosiformis.</title>
        <authorList>
            <person name="Sierro N."/>
            <person name="Battey J.N."/>
            <person name="Ouadi S."/>
            <person name="Bovet L."/>
            <person name="Goepfert S."/>
            <person name="Bakaher N."/>
            <person name="Peitsch M.C."/>
            <person name="Ivanov N.V."/>
        </authorList>
    </citation>
    <scope>NUCLEOTIDE SEQUENCE [LARGE SCALE GENOMIC DNA]</scope>
</reference>
<keyword evidence="2" id="KW-1185">Reference proteome</keyword>
<proteinExistence type="predicted"/>
<evidence type="ECO:0000313" key="3">
    <source>
        <dbReference type="RefSeq" id="XP_009758369.1"/>
    </source>
</evidence>
<organism evidence="2 3">
    <name type="scientific">Nicotiana sylvestris</name>
    <name type="common">Wood tobacco</name>
    <name type="synonym">South American tobacco</name>
    <dbReference type="NCBI Taxonomy" id="4096"/>
    <lineage>
        <taxon>Eukaryota</taxon>
        <taxon>Viridiplantae</taxon>
        <taxon>Streptophyta</taxon>
        <taxon>Embryophyta</taxon>
        <taxon>Tracheophyta</taxon>
        <taxon>Spermatophyta</taxon>
        <taxon>Magnoliopsida</taxon>
        <taxon>eudicotyledons</taxon>
        <taxon>Gunneridae</taxon>
        <taxon>Pentapetalae</taxon>
        <taxon>asterids</taxon>
        <taxon>lamiids</taxon>
        <taxon>Solanales</taxon>
        <taxon>Solanaceae</taxon>
        <taxon>Nicotianoideae</taxon>
        <taxon>Nicotianeae</taxon>
        <taxon>Nicotiana</taxon>
    </lineage>
</organism>
<feature type="compositionally biased region" description="Basic and acidic residues" evidence="1">
    <location>
        <begin position="1"/>
        <end position="11"/>
    </location>
</feature>
<dbReference type="AlphaFoldDB" id="A0A1U7V7Z9"/>
<evidence type="ECO:0000256" key="1">
    <source>
        <dbReference type="SAM" id="MobiDB-lite"/>
    </source>
</evidence>
<dbReference type="Proteomes" id="UP000189701">
    <property type="component" value="Unplaced"/>
</dbReference>
<evidence type="ECO:0000313" key="2">
    <source>
        <dbReference type="Proteomes" id="UP000189701"/>
    </source>
</evidence>
<sequence>MENKAEKRRVEEEDLENLDTISLSDLQMKDGNESPKNSSSPQDFFEFFTESDSENYTFSDIIFCGKKISHENDDKRQLEEQLDETYLSPLFRSNSFHRPVMTPMNQKRANSARFYNSQNVQKVNITALTSMSAKSRRRMFMFGPVKFKPEMELSEIKQRQGRRCVLPPVITASDGGETAALVKSSQKKNKSGSTDEKIKGLRSRPHLANVLAKSLSCFSMRKHCMALPDHLYSNFVQKRKGTL</sequence>
<accession>A0A1U7V7Z9</accession>
<dbReference type="eggNOG" id="ENOG502SAEV">
    <property type="taxonomic scope" value="Eukaryota"/>
</dbReference>
<feature type="region of interest" description="Disordered" evidence="1">
    <location>
        <begin position="1"/>
        <end position="43"/>
    </location>
</feature>
<gene>
    <name evidence="3" type="primary">LOC104211068</name>
</gene>
<feature type="region of interest" description="Disordered" evidence="1">
    <location>
        <begin position="182"/>
        <end position="201"/>
    </location>
</feature>